<feature type="compositionally biased region" description="Basic and acidic residues" evidence="1">
    <location>
        <begin position="228"/>
        <end position="277"/>
    </location>
</feature>
<reference evidence="2 3" key="1">
    <citation type="submission" date="2016-02" db="EMBL/GenBank/DDBJ databases">
        <title>Genome analysis of coral dinoflagellate symbionts highlights evolutionary adaptations to a symbiotic lifestyle.</title>
        <authorList>
            <person name="Aranda M."/>
            <person name="Li Y."/>
            <person name="Liew Y.J."/>
            <person name="Baumgarten S."/>
            <person name="Simakov O."/>
            <person name="Wilson M."/>
            <person name="Piel J."/>
            <person name="Ashoor H."/>
            <person name="Bougouffa S."/>
            <person name="Bajic V.B."/>
            <person name="Ryu T."/>
            <person name="Ravasi T."/>
            <person name="Bayer T."/>
            <person name="Micklem G."/>
            <person name="Kim H."/>
            <person name="Bhak J."/>
            <person name="Lajeunesse T.C."/>
            <person name="Voolstra C.R."/>
        </authorList>
    </citation>
    <scope>NUCLEOTIDE SEQUENCE [LARGE SCALE GENOMIC DNA]</scope>
    <source>
        <strain evidence="2 3">CCMP2467</strain>
    </source>
</reference>
<feature type="compositionally biased region" description="Polar residues" evidence="1">
    <location>
        <begin position="441"/>
        <end position="456"/>
    </location>
</feature>
<gene>
    <name evidence="2" type="ORF">AK812_SmicGene43292</name>
</gene>
<name>A0A1Q9C1E3_SYMMI</name>
<keyword evidence="3" id="KW-1185">Reference proteome</keyword>
<comment type="caution">
    <text evidence="2">The sequence shown here is derived from an EMBL/GenBank/DDBJ whole genome shotgun (WGS) entry which is preliminary data.</text>
</comment>
<accession>A0A1Q9C1E3</accession>
<dbReference type="Proteomes" id="UP000186817">
    <property type="component" value="Unassembled WGS sequence"/>
</dbReference>
<dbReference type="OrthoDB" id="10589572at2759"/>
<dbReference type="AlphaFoldDB" id="A0A1Q9C1E3"/>
<sequence>MSLPYLRCLLTSVLLWQKPGKLQRILVNGPVKYYEYLMSKADLSAVANLTAEEIRRKFAGVRKASATDAVDLALEHDPEQEDGYEVLAAAAAGVAAGSEVPQSDPELLQLNMPKESSRAIVVNGRSCQVYFDNYTHASGQLRAFVQCAAAPTTGLTTCMPEPTRVPVPEPKFPPKRLLLDVDKSSYSSESSGDKPDKTAKTKTPATETAAVPPPPPSPARPAESSEDEDRRSQWCRGSNDHGGKHGGGDGDGDKHGGGDGDGDKHGGGDGGGWDKHGGGGGWEQSKPPPATHRHDREDNSRGYSIVSSRGSGSRGSKGGKKSQNTHGRRSREEKRAWWDVNRKGRVTCPVCAVQVHPDGLGLHLQHNSGCQSKQLEIETGQKRDRTFTCKKCNKRFWTEWDLEQHAGRCSWAVADAQEPVRPRSEVRLRSRSRRSPPAQVQAGSQTSCPSQISSRIMSPPHV</sequence>
<feature type="region of interest" description="Disordered" evidence="1">
    <location>
        <begin position="420"/>
        <end position="462"/>
    </location>
</feature>
<dbReference type="Gene3D" id="3.30.160.60">
    <property type="entry name" value="Classic Zinc Finger"/>
    <property type="match status" value="1"/>
</dbReference>
<feature type="region of interest" description="Disordered" evidence="1">
    <location>
        <begin position="183"/>
        <end position="336"/>
    </location>
</feature>
<proteinExistence type="predicted"/>
<evidence type="ECO:0000313" key="3">
    <source>
        <dbReference type="Proteomes" id="UP000186817"/>
    </source>
</evidence>
<organism evidence="2 3">
    <name type="scientific">Symbiodinium microadriaticum</name>
    <name type="common">Dinoflagellate</name>
    <name type="synonym">Zooxanthella microadriatica</name>
    <dbReference type="NCBI Taxonomy" id="2951"/>
    <lineage>
        <taxon>Eukaryota</taxon>
        <taxon>Sar</taxon>
        <taxon>Alveolata</taxon>
        <taxon>Dinophyceae</taxon>
        <taxon>Suessiales</taxon>
        <taxon>Symbiodiniaceae</taxon>
        <taxon>Symbiodinium</taxon>
    </lineage>
</organism>
<dbReference type="EMBL" id="LSRX01001939">
    <property type="protein sequence ID" value="OLP76738.1"/>
    <property type="molecule type" value="Genomic_DNA"/>
</dbReference>
<feature type="compositionally biased region" description="Low complexity" evidence="1">
    <location>
        <begin position="301"/>
        <end position="311"/>
    </location>
</feature>
<protein>
    <submittedName>
        <fullName evidence="2">Uncharacterized protein</fullName>
    </submittedName>
</protein>
<evidence type="ECO:0000256" key="1">
    <source>
        <dbReference type="SAM" id="MobiDB-lite"/>
    </source>
</evidence>
<feature type="compositionally biased region" description="Low complexity" evidence="1">
    <location>
        <begin position="201"/>
        <end position="210"/>
    </location>
</feature>
<evidence type="ECO:0000313" key="2">
    <source>
        <dbReference type="EMBL" id="OLP76738.1"/>
    </source>
</evidence>